<dbReference type="InterPro" id="IPR022302">
    <property type="entry name" value="Phosphoesterase_putative"/>
</dbReference>
<dbReference type="InterPro" id="IPR004843">
    <property type="entry name" value="Calcineurin-like_PHP"/>
</dbReference>
<dbReference type="STRING" id="1291764.GCA_001311235_01177"/>
<dbReference type="OrthoDB" id="113290at2"/>
<keyword evidence="3" id="KW-1185">Reference proteome</keyword>
<feature type="domain" description="Calcineurin-like phosphoesterase" evidence="1">
    <location>
        <begin position="6"/>
        <end position="218"/>
    </location>
</feature>
<sequence>MNDSQKLAIISDFHMDINQFTPPELDLFKKILLKEKVTHLHFAGDMSNDFYGLTVPYLVELSAETGIVVTSNLGNHDMVGLTENEIEANDFQIFWFGQTAFVSFAGWYDYSFLKGKMSQKKLENFKKNFYFDRKIHRALDDILTTEKICQQLNDVLSGLTHAKRIIVSMHFVPHHQFIINTRYEKFEKFNAFLGSDRFHEIFMRFPNISDVVFGHIHHRYEPRKIKGIIYHARPLGYTYEWQMVDRFFHTYPTYQIPEMYHLRKRYNAIKNESAWLKFRQSHLKKEFLSALTLFEIN</sequence>
<dbReference type="RefSeq" id="WP_096817135.1">
    <property type="nucleotide sequence ID" value="NZ_JXJU01000002.1"/>
</dbReference>
<gene>
    <name evidence="2" type="ORF">RT41_GL000735</name>
</gene>
<dbReference type="Proteomes" id="UP000218181">
    <property type="component" value="Unassembled WGS sequence"/>
</dbReference>
<evidence type="ECO:0000313" key="2">
    <source>
        <dbReference type="EMBL" id="PCS00945.1"/>
    </source>
</evidence>
<dbReference type="AlphaFoldDB" id="A0A2A5RNL6"/>
<dbReference type="EMBL" id="JXJU01000002">
    <property type="protein sequence ID" value="PCS00945.1"/>
    <property type="molecule type" value="Genomic_DNA"/>
</dbReference>
<proteinExistence type="predicted"/>
<dbReference type="SUPFAM" id="SSF56300">
    <property type="entry name" value="Metallo-dependent phosphatases"/>
    <property type="match status" value="1"/>
</dbReference>
<accession>A0A2A5RNL6</accession>
<dbReference type="InterPro" id="IPR029052">
    <property type="entry name" value="Metallo-depent_PP-like"/>
</dbReference>
<dbReference type="Pfam" id="PF00149">
    <property type="entry name" value="Metallophos"/>
    <property type="match status" value="1"/>
</dbReference>
<evidence type="ECO:0000259" key="1">
    <source>
        <dbReference type="Pfam" id="PF00149"/>
    </source>
</evidence>
<protein>
    <recommendedName>
        <fullName evidence="1">Calcineurin-like phosphoesterase domain-containing protein</fullName>
    </recommendedName>
</protein>
<evidence type="ECO:0000313" key="3">
    <source>
        <dbReference type="Proteomes" id="UP000218181"/>
    </source>
</evidence>
<name>A0A2A5RNL6_9LACT</name>
<dbReference type="NCBIfam" id="TIGR03729">
    <property type="entry name" value="acc_ester"/>
    <property type="match status" value="1"/>
</dbReference>
<dbReference type="GO" id="GO:0016787">
    <property type="term" value="F:hydrolase activity"/>
    <property type="evidence" value="ECO:0007669"/>
    <property type="project" value="InterPro"/>
</dbReference>
<comment type="caution">
    <text evidence="2">The sequence shown here is derived from an EMBL/GenBank/DDBJ whole genome shotgun (WGS) entry which is preliminary data.</text>
</comment>
<organism evidence="2 3">
    <name type="scientific">Lactococcus fujiensis JCM 16395</name>
    <dbReference type="NCBI Taxonomy" id="1291764"/>
    <lineage>
        <taxon>Bacteria</taxon>
        <taxon>Bacillati</taxon>
        <taxon>Bacillota</taxon>
        <taxon>Bacilli</taxon>
        <taxon>Lactobacillales</taxon>
        <taxon>Streptococcaceae</taxon>
        <taxon>Lactococcus</taxon>
    </lineage>
</organism>
<reference evidence="2 3" key="1">
    <citation type="submission" date="2014-12" db="EMBL/GenBank/DDBJ databases">
        <title>Draft genome sequences of 10 type strains of Lactococcus.</title>
        <authorList>
            <person name="Sun Z."/>
            <person name="Zhong Z."/>
            <person name="Liu W."/>
            <person name="Zhang W."/>
            <person name="Zhang H."/>
        </authorList>
    </citation>
    <scope>NUCLEOTIDE SEQUENCE [LARGE SCALE GENOMIC DNA]</scope>
    <source>
        <strain evidence="2 3">JCM 16395</strain>
    </source>
</reference>
<dbReference type="Gene3D" id="3.60.21.10">
    <property type="match status" value="1"/>
</dbReference>